<organism evidence="11 12">
    <name type="scientific">Cyprinus carpio</name>
    <name type="common">Common carp</name>
    <dbReference type="NCBI Taxonomy" id="7962"/>
    <lineage>
        <taxon>Eukaryota</taxon>
        <taxon>Metazoa</taxon>
        <taxon>Chordata</taxon>
        <taxon>Craniata</taxon>
        <taxon>Vertebrata</taxon>
        <taxon>Euteleostomi</taxon>
        <taxon>Actinopterygii</taxon>
        <taxon>Neopterygii</taxon>
        <taxon>Teleostei</taxon>
        <taxon>Ostariophysi</taxon>
        <taxon>Cypriniformes</taxon>
        <taxon>Cyprinidae</taxon>
        <taxon>Cyprininae</taxon>
        <taxon>Cyprinus</taxon>
    </lineage>
</organism>
<keyword evidence="6 8" id="KW-0539">Nucleus</keyword>
<name>A0A8C2CER1_CYPCA</name>
<dbReference type="InterPro" id="IPR032675">
    <property type="entry name" value="LRR_dom_sf"/>
</dbReference>
<sequence length="308" mass="35729">MDMKKRIHLELRNRTPSDVRELVLDNCRSNEGKIEGLTAEFVNLEFLSLINVGLLSVSNLPKLGKLKKLELSDNRISGCLDVLAEKLPNLTHLNLSGNKLKDISTLEPLKKLDHLKSLDLFNCEVTNLNDYRESVFRLLPQLTYLDGYDTEDREASDSDGEADGVDDDEDEGRCGQRSVSGFFLVGGGERCSFMSLSTQMEKKRRMRMERRRCLMKRMMKMRMMKRAVERRRYESTFECCSQQKPDLMTHTRLFQEEDCGQDGEDDDDDDDDDEGELYQNEHGFLQRVSDYEVLMFFFSLRRRAGRKG</sequence>
<evidence type="ECO:0000259" key="10">
    <source>
        <dbReference type="SMART" id="SM00446"/>
    </source>
</evidence>
<dbReference type="SUPFAM" id="SSF52058">
    <property type="entry name" value="L domain-like"/>
    <property type="match status" value="1"/>
</dbReference>
<evidence type="ECO:0000256" key="6">
    <source>
        <dbReference type="ARBA" id="ARBA00023242"/>
    </source>
</evidence>
<dbReference type="SMART" id="SM00446">
    <property type="entry name" value="LRRcap"/>
    <property type="match status" value="1"/>
</dbReference>
<feature type="compositionally biased region" description="Acidic residues" evidence="9">
    <location>
        <begin position="150"/>
        <end position="171"/>
    </location>
</feature>
<evidence type="ECO:0000313" key="11">
    <source>
        <dbReference type="Ensembl" id="ENSCCRP00020011296.1"/>
    </source>
</evidence>
<reference evidence="11" key="1">
    <citation type="submission" date="2025-08" db="UniProtKB">
        <authorList>
            <consortium name="Ensembl"/>
        </authorList>
    </citation>
    <scope>IDENTIFICATION</scope>
</reference>
<dbReference type="Ensembl" id="ENSCCRT00020012517.1">
    <property type="protein sequence ID" value="ENSCCRP00020011296.1"/>
    <property type="gene ID" value="ENSCCRG00020005715.1"/>
</dbReference>
<evidence type="ECO:0000256" key="9">
    <source>
        <dbReference type="SAM" id="MobiDB-lite"/>
    </source>
</evidence>
<feature type="region of interest" description="Disordered" evidence="9">
    <location>
        <begin position="150"/>
        <end position="174"/>
    </location>
</feature>
<evidence type="ECO:0000256" key="1">
    <source>
        <dbReference type="ARBA" id="ARBA00004123"/>
    </source>
</evidence>
<dbReference type="PROSITE" id="PS51450">
    <property type="entry name" value="LRR"/>
    <property type="match status" value="1"/>
</dbReference>
<evidence type="ECO:0000256" key="8">
    <source>
        <dbReference type="RuleBase" id="RU369103"/>
    </source>
</evidence>
<dbReference type="GO" id="GO:0042981">
    <property type="term" value="P:regulation of apoptotic process"/>
    <property type="evidence" value="ECO:0007669"/>
    <property type="project" value="TreeGrafter"/>
</dbReference>
<evidence type="ECO:0000256" key="7">
    <source>
        <dbReference type="ARBA" id="ARBA00025777"/>
    </source>
</evidence>
<keyword evidence="5" id="KW-0143">Chaperone</keyword>
<dbReference type="GO" id="GO:0042393">
    <property type="term" value="F:histone binding"/>
    <property type="evidence" value="ECO:0007669"/>
    <property type="project" value="TreeGrafter"/>
</dbReference>
<dbReference type="PANTHER" id="PTHR11375:SF2">
    <property type="entry name" value="ACIDIC LEUCINE-RICH NUCLEAR PHOSPHOPROTEIN 32 FAMILY MEMBER B"/>
    <property type="match status" value="1"/>
</dbReference>
<dbReference type="InterPro" id="IPR045081">
    <property type="entry name" value="AN32"/>
</dbReference>
<evidence type="ECO:0000256" key="2">
    <source>
        <dbReference type="ARBA" id="ARBA00022553"/>
    </source>
</evidence>
<keyword evidence="4" id="KW-0677">Repeat</keyword>
<evidence type="ECO:0000256" key="5">
    <source>
        <dbReference type="ARBA" id="ARBA00023186"/>
    </source>
</evidence>
<accession>A0A8C2CER1</accession>
<evidence type="ECO:0000256" key="4">
    <source>
        <dbReference type="ARBA" id="ARBA00022737"/>
    </source>
</evidence>
<feature type="domain" description="U2A'/phosphoprotein 32 family A C-terminal" evidence="10">
    <location>
        <begin position="128"/>
        <end position="146"/>
    </location>
</feature>
<dbReference type="Gene3D" id="3.80.10.10">
    <property type="entry name" value="Ribonuclease Inhibitor"/>
    <property type="match status" value="1"/>
</dbReference>
<protein>
    <recommendedName>
        <fullName evidence="8">Acidic leucine-rich nuclear phosphoprotein 32 family member</fullName>
    </recommendedName>
</protein>
<dbReference type="Proteomes" id="UP000694701">
    <property type="component" value="Unplaced"/>
</dbReference>
<feature type="region of interest" description="Disordered" evidence="9">
    <location>
        <begin position="258"/>
        <end position="279"/>
    </location>
</feature>
<evidence type="ECO:0000313" key="12">
    <source>
        <dbReference type="Proteomes" id="UP000694701"/>
    </source>
</evidence>
<feature type="compositionally biased region" description="Acidic residues" evidence="9">
    <location>
        <begin position="258"/>
        <end position="276"/>
    </location>
</feature>
<comment type="similarity">
    <text evidence="7 8">Belongs to the ANP32 family.</text>
</comment>
<dbReference type="InterPro" id="IPR003603">
    <property type="entry name" value="U2A'_phosphoprotein32A_C"/>
</dbReference>
<keyword evidence="3 8" id="KW-0433">Leucine-rich repeat</keyword>
<evidence type="ECO:0000256" key="3">
    <source>
        <dbReference type="ARBA" id="ARBA00022614"/>
    </source>
</evidence>
<dbReference type="PRINTS" id="PR00019">
    <property type="entry name" value="LEURICHRPT"/>
</dbReference>
<dbReference type="InterPro" id="IPR001611">
    <property type="entry name" value="Leu-rich_rpt"/>
</dbReference>
<proteinExistence type="inferred from homology"/>
<dbReference type="GO" id="GO:0005634">
    <property type="term" value="C:nucleus"/>
    <property type="evidence" value="ECO:0007669"/>
    <property type="project" value="UniProtKB-SubCell"/>
</dbReference>
<dbReference type="PANTHER" id="PTHR11375">
    <property type="entry name" value="ACIDIC LEUCINE-RICH NUCLEAR PHOSPHOPROTEIN 32"/>
    <property type="match status" value="1"/>
</dbReference>
<dbReference type="Pfam" id="PF14580">
    <property type="entry name" value="LRR_9"/>
    <property type="match status" value="1"/>
</dbReference>
<keyword evidence="2" id="KW-0597">Phosphoprotein</keyword>
<comment type="function">
    <text evidence="8">Multifunctional protein that is involved in the regulation of many processes.</text>
</comment>
<dbReference type="AlphaFoldDB" id="A0A8C2CER1"/>
<comment type="subcellular location">
    <subcellularLocation>
        <location evidence="1 8">Nucleus</location>
    </subcellularLocation>
</comment>
<dbReference type="FunFam" id="3.80.10.10:FF:000003">
    <property type="entry name" value="Acidic leucine-rich nuclear phosphoprotein 32 family member A"/>
    <property type="match status" value="1"/>
</dbReference>